<comment type="caution">
    <text evidence="3">The sequence shown here is derived from an EMBL/GenBank/DDBJ whole genome shotgun (WGS) entry which is preliminary data.</text>
</comment>
<feature type="domain" description="HMA" evidence="2">
    <location>
        <begin position="36"/>
        <end position="88"/>
    </location>
</feature>
<evidence type="ECO:0000259" key="2">
    <source>
        <dbReference type="Pfam" id="PF00403"/>
    </source>
</evidence>
<evidence type="ECO:0000313" key="4">
    <source>
        <dbReference type="Proteomes" id="UP000279089"/>
    </source>
</evidence>
<proteinExistence type="predicted"/>
<dbReference type="CDD" id="cd00371">
    <property type="entry name" value="HMA"/>
    <property type="match status" value="1"/>
</dbReference>
<dbReference type="InterPro" id="IPR036163">
    <property type="entry name" value="HMA_dom_sf"/>
</dbReference>
<gene>
    <name evidence="3" type="ORF">EG028_06225</name>
</gene>
<dbReference type="SUPFAM" id="SSF55008">
    <property type="entry name" value="HMA, heavy metal-associated domain"/>
    <property type="match status" value="1"/>
</dbReference>
<dbReference type="RefSeq" id="WP_120514699.1">
    <property type="nucleotide sequence ID" value="NZ_QXZY01000002.1"/>
</dbReference>
<reference evidence="4" key="1">
    <citation type="submission" date="2018-11" db="EMBL/GenBank/DDBJ databases">
        <title>Chitinophaga lutea sp.nov., isolate from arsenic contaminated soil.</title>
        <authorList>
            <person name="Zong Y."/>
        </authorList>
    </citation>
    <scope>NUCLEOTIDE SEQUENCE [LARGE SCALE GENOMIC DNA]</scope>
    <source>
        <strain evidence="4">YLT18</strain>
    </source>
</reference>
<dbReference type="InterPro" id="IPR006121">
    <property type="entry name" value="HMA_dom"/>
</dbReference>
<accession>A0A3N4MDF4</accession>
<evidence type="ECO:0000313" key="3">
    <source>
        <dbReference type="EMBL" id="RPD41761.1"/>
    </source>
</evidence>
<feature type="signal peptide" evidence="1">
    <location>
        <begin position="1"/>
        <end position="22"/>
    </location>
</feature>
<dbReference type="Pfam" id="PF00403">
    <property type="entry name" value="HMA"/>
    <property type="match status" value="1"/>
</dbReference>
<dbReference type="Gene3D" id="3.30.70.100">
    <property type="match status" value="1"/>
</dbReference>
<dbReference type="GO" id="GO:0046872">
    <property type="term" value="F:metal ion binding"/>
    <property type="evidence" value="ECO:0007669"/>
    <property type="project" value="InterPro"/>
</dbReference>
<dbReference type="AlphaFoldDB" id="A0A3N4MDF4"/>
<keyword evidence="4" id="KW-1185">Reference proteome</keyword>
<dbReference type="EMBL" id="RMBX01000003">
    <property type="protein sequence ID" value="RPD41761.1"/>
    <property type="molecule type" value="Genomic_DNA"/>
</dbReference>
<name>A0A3N4MDF4_9BACT</name>
<keyword evidence="1" id="KW-0732">Signal</keyword>
<protein>
    <submittedName>
        <fullName evidence="3">Cation transporter</fullName>
    </submittedName>
</protein>
<organism evidence="3 4">
    <name type="scientific">Chitinophaga barathri</name>
    <dbReference type="NCBI Taxonomy" id="1647451"/>
    <lineage>
        <taxon>Bacteria</taxon>
        <taxon>Pseudomonadati</taxon>
        <taxon>Bacteroidota</taxon>
        <taxon>Chitinophagia</taxon>
        <taxon>Chitinophagales</taxon>
        <taxon>Chitinophagaceae</taxon>
        <taxon>Chitinophaga</taxon>
    </lineage>
</organism>
<evidence type="ECO:0000256" key="1">
    <source>
        <dbReference type="SAM" id="SignalP"/>
    </source>
</evidence>
<sequence length="111" mass="12470">MKKIFSFIALSMPLLAATGAFAQAKQTDNFKVYGNCEMCKERIEQAATLPGVRTAVWDVKTKQIKVTYDPAKVKNETIQQKIAAIGHDTEKQKAPDAVYNKLPECCLYERK</sequence>
<feature type="chain" id="PRO_5017921485" evidence="1">
    <location>
        <begin position="23"/>
        <end position="111"/>
    </location>
</feature>
<dbReference type="Proteomes" id="UP000279089">
    <property type="component" value="Unassembled WGS sequence"/>
</dbReference>
<dbReference type="OrthoDB" id="5513217at2"/>